<organism evidence="12 13">
    <name type="scientific">Dinothrombium tinctorium</name>
    <dbReference type="NCBI Taxonomy" id="1965070"/>
    <lineage>
        <taxon>Eukaryota</taxon>
        <taxon>Metazoa</taxon>
        <taxon>Ecdysozoa</taxon>
        <taxon>Arthropoda</taxon>
        <taxon>Chelicerata</taxon>
        <taxon>Arachnida</taxon>
        <taxon>Acari</taxon>
        <taxon>Acariformes</taxon>
        <taxon>Trombidiformes</taxon>
        <taxon>Prostigmata</taxon>
        <taxon>Anystina</taxon>
        <taxon>Parasitengona</taxon>
        <taxon>Trombidioidea</taxon>
        <taxon>Trombidiidae</taxon>
        <taxon>Dinothrombium</taxon>
    </lineage>
</organism>
<dbReference type="Gene3D" id="3.20.110.10">
    <property type="entry name" value="Glycoside hydrolase 38, N terminal domain"/>
    <property type="match status" value="1"/>
</dbReference>
<dbReference type="Gene3D" id="2.70.98.30">
    <property type="entry name" value="Golgi alpha-mannosidase II, domain 4"/>
    <property type="match status" value="1"/>
</dbReference>
<keyword evidence="8" id="KW-0325">Glycoprotein</keyword>
<name>A0A443RPS0_9ACAR</name>
<sequence>MKSCALLLLLFHFAKNEYIYPRKANCGYKSCPVTKPGLLNVHIVCHTHLDTGWVETYDEYYFRYVRDILDSVVNNLYQDPNRKFIFVETSFFSRWWDEQNDVIKNRVFWLVQTGQLEFISGGWSMNDEATPRYQAIIDQMTIGHRWLNNVFGECGKPKIGWQIDPFGHSREQASIFAQMGFDGLFLGRIDFQDKFIREKTKTMEFIWKSSPSLGKKADILTGVLPNVYWPPSGFCFDVNCFDEQIYEFNAERRAQEFIRLMKQQASHYSTNHTIVTMGMDFYYRDANKWYTNLDRLMAAVNKIGNQEGIHVFYSSPSCYLKSLYESRRQWPVKLDDFFPYADKFNSYWSGYYTSRPALKYHIEYANNIMQAAKQLTVLANLAESYRKKLTPLQEALAILQHHDAITGTAKQYVTDDYTNMLSVGVKSAEEVITEALHRIWLADGIIPTSSLHFCNNLNVSECFVTEMINQTTDAVVTIYNPIAHSVKSYIKLPVIGSGFRVRDSFGAVITSQMVPNHYAVNQLPERASRSHSTLVFRAMLPPLGFTSFAIDKIDTNTIPMPNQMSQIYESPQFYEEATISNGRVSVIVDGQSGLLKSVILKDGRKVDITQNFFIYQAESRFSGEKPSGAYAFNPTETQPLPVSEIASFKVIRGPLVEEIHQNFSPWVSQTIRIYQHVDYIEFDWIVGPIPIENWSFDAGQEVVSRFNTNFNTNGTFFTDSNGRETLRRIRDHRPTWELDTTEKVASNYYPVTSWAFIRDYKLDLQLTILPDRAQGGSSLKDGSLELMIHRRLLQDDGFGVDEALNEPGVDKKGLVVRGKHRVFVNDIQESVRQMRIMSKSLNNKPIFAFRKRSVPALQRHRSSLLQASKNNDRSTFVGLNRKLPANIHLLTLEPWDDNRVLLRLEHFFEINEDPKYSRPRRVALRDLFTPFRIVEVIEMNLSANTEKKYLEYRRLQWQPQYDPYANYTNVLDQVDIEDLELVTNTTSSNSDISGPSFVITIHPMEIRTFLVRTDARENCKPNILNRYNRYRGRYC</sequence>
<dbReference type="Pfam" id="PF09261">
    <property type="entry name" value="Alpha-mann_mid"/>
    <property type="match status" value="1"/>
</dbReference>
<gene>
    <name evidence="12" type="ORF">B4U79_08075</name>
</gene>
<dbReference type="PANTHER" id="PTHR11607">
    <property type="entry name" value="ALPHA-MANNOSIDASE"/>
    <property type="match status" value="1"/>
</dbReference>
<keyword evidence="7" id="KW-1015">Disulfide bond</keyword>
<dbReference type="GO" id="GO:0006013">
    <property type="term" value="P:mannose metabolic process"/>
    <property type="evidence" value="ECO:0007669"/>
    <property type="project" value="InterPro"/>
</dbReference>
<evidence type="ECO:0000256" key="7">
    <source>
        <dbReference type="ARBA" id="ARBA00023157"/>
    </source>
</evidence>
<dbReference type="InterPro" id="IPR050843">
    <property type="entry name" value="Glycosyl_Hydrlase_38"/>
</dbReference>
<dbReference type="InterPro" id="IPR041147">
    <property type="entry name" value="GH38_C"/>
</dbReference>
<evidence type="ECO:0000256" key="10">
    <source>
        <dbReference type="RuleBase" id="RU361199"/>
    </source>
</evidence>
<evidence type="ECO:0000256" key="5">
    <source>
        <dbReference type="ARBA" id="ARBA00022801"/>
    </source>
</evidence>
<evidence type="ECO:0000256" key="4">
    <source>
        <dbReference type="ARBA" id="ARBA00022723"/>
    </source>
</evidence>
<dbReference type="AlphaFoldDB" id="A0A443RPS0"/>
<dbReference type="Pfam" id="PF07748">
    <property type="entry name" value="Glyco_hydro_38C"/>
    <property type="match status" value="1"/>
</dbReference>
<dbReference type="Gene3D" id="2.60.40.1180">
    <property type="entry name" value="Golgi alpha-mannosidase II"/>
    <property type="match status" value="1"/>
</dbReference>
<comment type="catalytic activity">
    <reaction evidence="1">
        <text>Hydrolysis of terminal, non-reducing alpha-D-mannose residues in alpha-D-mannosides.</text>
        <dbReference type="EC" id="3.2.1.24"/>
    </reaction>
</comment>
<dbReference type="FunFam" id="1.20.1270.50:FF:000003">
    <property type="entry name" value="Alpha-mannosidase"/>
    <property type="match status" value="1"/>
</dbReference>
<feature type="domain" description="Glycoside hydrolase family 38 central" evidence="11">
    <location>
        <begin position="346"/>
        <end position="421"/>
    </location>
</feature>
<evidence type="ECO:0000256" key="1">
    <source>
        <dbReference type="ARBA" id="ARBA00000365"/>
    </source>
</evidence>
<dbReference type="InterPro" id="IPR011682">
    <property type="entry name" value="Glyco_hydro_38_C"/>
</dbReference>
<keyword evidence="6 10" id="KW-0862">Zinc</keyword>
<dbReference type="SUPFAM" id="SSF74650">
    <property type="entry name" value="Galactose mutarotase-like"/>
    <property type="match status" value="1"/>
</dbReference>
<dbReference type="STRING" id="1965070.A0A443RPS0"/>
<keyword evidence="10" id="KW-0732">Signal</keyword>
<dbReference type="InterPro" id="IPR011013">
    <property type="entry name" value="Gal_mutarotase_sf_dom"/>
</dbReference>
<dbReference type="SMART" id="SM00872">
    <property type="entry name" value="Alpha-mann_mid"/>
    <property type="match status" value="1"/>
</dbReference>
<dbReference type="GO" id="GO:0005764">
    <property type="term" value="C:lysosome"/>
    <property type="evidence" value="ECO:0007669"/>
    <property type="project" value="TreeGrafter"/>
</dbReference>
<dbReference type="CDD" id="cd10810">
    <property type="entry name" value="GH38N_AMII_LAM_like"/>
    <property type="match status" value="1"/>
</dbReference>
<reference evidence="12 13" key="1">
    <citation type="journal article" date="2018" name="Gigascience">
        <title>Genomes of trombidid mites reveal novel predicted allergens and laterally-transferred genes associated with secondary metabolism.</title>
        <authorList>
            <person name="Dong X."/>
            <person name="Chaisiri K."/>
            <person name="Xia D."/>
            <person name="Armstrong S.D."/>
            <person name="Fang Y."/>
            <person name="Donnelly M.J."/>
            <person name="Kadowaki T."/>
            <person name="McGarry J.W."/>
            <person name="Darby A.C."/>
            <person name="Makepeace B.L."/>
        </authorList>
    </citation>
    <scope>NUCLEOTIDE SEQUENCE [LARGE SCALE GENOMIC DNA]</scope>
    <source>
        <strain evidence="12">UoL-WK</strain>
    </source>
</reference>
<comment type="similarity">
    <text evidence="2 10">Belongs to the glycosyl hydrolase 38 family.</text>
</comment>
<keyword evidence="9 10" id="KW-0326">Glycosidase</keyword>
<evidence type="ECO:0000256" key="3">
    <source>
        <dbReference type="ARBA" id="ARBA00012752"/>
    </source>
</evidence>
<dbReference type="InterPro" id="IPR015341">
    <property type="entry name" value="Glyco_hydro_38_cen"/>
</dbReference>
<dbReference type="PANTHER" id="PTHR11607:SF3">
    <property type="entry name" value="LYSOSOMAL ALPHA-MANNOSIDASE"/>
    <property type="match status" value="1"/>
</dbReference>
<dbReference type="InterPro" id="IPR037094">
    <property type="entry name" value="Glyco_hydro_38_cen_sf"/>
</dbReference>
<keyword evidence="5 10" id="KW-0378">Hydrolase</keyword>
<dbReference type="SUPFAM" id="SSF88688">
    <property type="entry name" value="Families 57/38 glycoside transferase middle domain"/>
    <property type="match status" value="1"/>
</dbReference>
<feature type="signal peptide" evidence="10">
    <location>
        <begin position="1"/>
        <end position="16"/>
    </location>
</feature>
<dbReference type="Pfam" id="PF01074">
    <property type="entry name" value="Glyco_hydro_38N"/>
    <property type="match status" value="1"/>
</dbReference>
<evidence type="ECO:0000256" key="2">
    <source>
        <dbReference type="ARBA" id="ARBA00009792"/>
    </source>
</evidence>
<evidence type="ECO:0000256" key="9">
    <source>
        <dbReference type="ARBA" id="ARBA00023295"/>
    </source>
</evidence>
<evidence type="ECO:0000256" key="6">
    <source>
        <dbReference type="ARBA" id="ARBA00022833"/>
    </source>
</evidence>
<proteinExistence type="inferred from homology"/>
<dbReference type="SUPFAM" id="SSF88713">
    <property type="entry name" value="Glycoside hydrolase/deacetylase"/>
    <property type="match status" value="1"/>
</dbReference>
<dbReference type="GO" id="GO:0030246">
    <property type="term" value="F:carbohydrate binding"/>
    <property type="evidence" value="ECO:0007669"/>
    <property type="project" value="InterPro"/>
</dbReference>
<comment type="cofactor">
    <cofactor evidence="10">
        <name>Zn(2+)</name>
        <dbReference type="ChEBI" id="CHEBI:29105"/>
    </cofactor>
    <text evidence="10">Binds 1 zinc ion per subunit.</text>
</comment>
<dbReference type="Gene3D" id="2.60.40.1360">
    <property type="match status" value="1"/>
</dbReference>
<dbReference type="Gene3D" id="1.20.1270.50">
    <property type="entry name" value="Glycoside hydrolase family 38, central domain"/>
    <property type="match status" value="2"/>
</dbReference>
<dbReference type="EC" id="3.2.1.-" evidence="10"/>
<comment type="caution">
    <text evidence="12">The sequence shown here is derived from an EMBL/GenBank/DDBJ whole genome shotgun (WGS) entry which is preliminary data.</text>
</comment>
<protein>
    <recommendedName>
        <fullName evidence="3 10">Alpha-mannosidase</fullName>
        <ecNumber evidence="10">3.2.1.-</ecNumber>
    </recommendedName>
</protein>
<dbReference type="FunFam" id="2.70.98.30:FF:000003">
    <property type="entry name" value="Alpha-mannosidase"/>
    <property type="match status" value="1"/>
</dbReference>
<dbReference type="InterPro" id="IPR013780">
    <property type="entry name" value="Glyco_hydro_b"/>
</dbReference>
<keyword evidence="4 10" id="KW-0479">Metal-binding</keyword>
<keyword evidence="13" id="KW-1185">Reference proteome</keyword>
<dbReference type="FunFam" id="3.20.110.10:FF:000001">
    <property type="entry name" value="Alpha-mannosidase"/>
    <property type="match status" value="1"/>
</dbReference>
<dbReference type="FunFam" id="2.60.40.1180:FF:000018">
    <property type="entry name" value="Alpha-mannosidase"/>
    <property type="match status" value="1"/>
</dbReference>
<evidence type="ECO:0000259" key="11">
    <source>
        <dbReference type="SMART" id="SM00872"/>
    </source>
</evidence>
<dbReference type="OrthoDB" id="2016903at2759"/>
<dbReference type="InterPro" id="IPR011330">
    <property type="entry name" value="Glyco_hydro/deAcase_b/a-brl"/>
</dbReference>
<dbReference type="EMBL" id="NCKU01000106">
    <property type="protein sequence ID" value="RWS17228.1"/>
    <property type="molecule type" value="Genomic_DNA"/>
</dbReference>
<dbReference type="GO" id="GO:0046872">
    <property type="term" value="F:metal ion binding"/>
    <property type="evidence" value="ECO:0007669"/>
    <property type="project" value="UniProtKB-KW"/>
</dbReference>
<evidence type="ECO:0000313" key="13">
    <source>
        <dbReference type="Proteomes" id="UP000285301"/>
    </source>
</evidence>
<evidence type="ECO:0000313" key="12">
    <source>
        <dbReference type="EMBL" id="RWS17228.1"/>
    </source>
</evidence>
<dbReference type="InterPro" id="IPR027291">
    <property type="entry name" value="Glyco_hydro_38_N_sf"/>
</dbReference>
<dbReference type="GO" id="GO:0004559">
    <property type="term" value="F:alpha-mannosidase activity"/>
    <property type="evidence" value="ECO:0007669"/>
    <property type="project" value="UniProtKB-EC"/>
</dbReference>
<dbReference type="InterPro" id="IPR028995">
    <property type="entry name" value="Glyco_hydro_57/38_cen_sf"/>
</dbReference>
<dbReference type="InterPro" id="IPR000602">
    <property type="entry name" value="Glyco_hydro_38_N"/>
</dbReference>
<dbReference type="Pfam" id="PF17677">
    <property type="entry name" value="Glyco_hydro38C2"/>
    <property type="match status" value="1"/>
</dbReference>
<dbReference type="FunFam" id="1.20.1270.50:FF:000002">
    <property type="entry name" value="Alpha-mannosidase"/>
    <property type="match status" value="1"/>
</dbReference>
<accession>A0A443RPS0</accession>
<evidence type="ECO:0000256" key="8">
    <source>
        <dbReference type="ARBA" id="ARBA00023180"/>
    </source>
</evidence>
<dbReference type="Proteomes" id="UP000285301">
    <property type="component" value="Unassembled WGS sequence"/>
</dbReference>
<feature type="chain" id="PRO_5018814492" description="Alpha-mannosidase" evidence="10">
    <location>
        <begin position="17"/>
        <end position="1035"/>
    </location>
</feature>